<organism evidence="1 2">
    <name type="scientific">Aspergillus welwitschiae</name>
    <dbReference type="NCBI Taxonomy" id="1341132"/>
    <lineage>
        <taxon>Eukaryota</taxon>
        <taxon>Fungi</taxon>
        <taxon>Dikarya</taxon>
        <taxon>Ascomycota</taxon>
        <taxon>Pezizomycotina</taxon>
        <taxon>Eurotiomycetes</taxon>
        <taxon>Eurotiomycetidae</taxon>
        <taxon>Eurotiales</taxon>
        <taxon>Aspergillaceae</taxon>
        <taxon>Aspergillus</taxon>
        <taxon>Aspergillus subgen. Circumdati</taxon>
    </lineage>
</organism>
<dbReference type="Proteomes" id="UP000253729">
    <property type="component" value="Unassembled WGS sequence"/>
</dbReference>
<accession>A0A3F3QAL8</accession>
<dbReference type="GeneID" id="38133640"/>
<evidence type="ECO:0000313" key="2">
    <source>
        <dbReference type="Proteomes" id="UP000253729"/>
    </source>
</evidence>
<keyword evidence="2" id="KW-1185">Reference proteome</keyword>
<proteinExistence type="predicted"/>
<sequence>MSRAEMGACLCMSTASRFQSATADVILNPFPAFRSGNQEVPMRGYAGPLPLSLKYSEAYFHCFICQGATWKLVNRFLNNP</sequence>
<dbReference type="RefSeq" id="XP_026629197.1">
    <property type="nucleotide sequence ID" value="XM_026765284.1"/>
</dbReference>
<name>A0A3F3QAL8_9EURO</name>
<evidence type="ECO:0000313" key="1">
    <source>
        <dbReference type="EMBL" id="RDH36175.1"/>
    </source>
</evidence>
<protein>
    <submittedName>
        <fullName evidence="1">Uncharacterized protein</fullName>
    </submittedName>
</protein>
<dbReference type="EMBL" id="KZ852038">
    <property type="protein sequence ID" value="RDH36175.1"/>
    <property type="molecule type" value="Genomic_DNA"/>
</dbReference>
<gene>
    <name evidence="1" type="ORF">BDQ94DRAFT_138692</name>
</gene>
<reference evidence="1 2" key="1">
    <citation type="submission" date="2018-07" db="EMBL/GenBank/DDBJ databases">
        <title>The genomes of Aspergillus section Nigri reveals drivers in fungal speciation.</title>
        <authorList>
            <consortium name="DOE Joint Genome Institute"/>
            <person name="Vesth T.C."/>
            <person name="Nybo J."/>
            <person name="Theobald S."/>
            <person name="Brandl J."/>
            <person name="Frisvad J.C."/>
            <person name="Nielsen K.F."/>
            <person name="Lyhne E.K."/>
            <person name="Kogle M.E."/>
            <person name="Kuo A."/>
            <person name="Riley R."/>
            <person name="Clum A."/>
            <person name="Nolan M."/>
            <person name="Lipzen A."/>
            <person name="Salamov A."/>
            <person name="Henrissat B."/>
            <person name="Wiebenga A."/>
            <person name="De vries R.P."/>
            <person name="Grigoriev I.V."/>
            <person name="Mortensen U.H."/>
            <person name="Andersen M.R."/>
            <person name="Baker S.E."/>
        </authorList>
    </citation>
    <scope>NUCLEOTIDE SEQUENCE [LARGE SCALE GENOMIC DNA]</scope>
    <source>
        <strain evidence="1 2">CBS 139.54b</strain>
    </source>
</reference>
<dbReference type="AlphaFoldDB" id="A0A3F3QAL8"/>
<feature type="non-terminal residue" evidence="1">
    <location>
        <position position="1"/>
    </location>
</feature>